<dbReference type="Pfam" id="PF04245">
    <property type="entry name" value="NA37"/>
    <property type="match status" value="1"/>
</dbReference>
<dbReference type="InterPro" id="IPR007358">
    <property type="entry name" value="Nucleoid_associated_NdpA"/>
</dbReference>
<dbReference type="Proteomes" id="UP000502331">
    <property type="component" value="Chromosome"/>
</dbReference>
<dbReference type="EMBL" id="CP032549">
    <property type="protein sequence ID" value="QIV87527.1"/>
    <property type="molecule type" value="Genomic_DNA"/>
</dbReference>
<proteinExistence type="predicted"/>
<reference evidence="1 2" key="1">
    <citation type="submission" date="2018-09" db="EMBL/GenBank/DDBJ databases">
        <title>Glutamicibacter mishrai S5-52T (LMG 29155T = KCTC 39846T).</title>
        <authorList>
            <person name="Das S.K."/>
        </authorList>
    </citation>
    <scope>NUCLEOTIDE SEQUENCE [LARGE SCALE GENOMIC DNA]</scope>
    <source>
        <strain evidence="1 2">S5-52</strain>
    </source>
</reference>
<evidence type="ECO:0000313" key="2">
    <source>
        <dbReference type="Proteomes" id="UP000502331"/>
    </source>
</evidence>
<sequence>MPDFSTLILKSIFMHQILLVGEGQDRSFGLALTDVPVELNDRDRGFLRSRFVDALRSGALAIIPNDEVDTPTPSLVAKHIEEPGLKALSHDLAERLVAAQRMNAKSGILVVADAVMEGKTSVLIAKVEHQEAMQAKTKKLPNGDRALSIKRIPDLVFGDQNRIYKVAILSPDAEEQANISGYLADVQNSGRFATYFISEFLGMRLGDEPEVLTKKFMDTMTEAISASSMDAEAKMEAQAALSVTLKSNSQSLDPRRFVKDHIPQVHQTFVFRAALERGAPPVPFNKDIKMVKNNLDNIRIQLGSDISIVAPTEAIGSDSRIKVERNKENSVAETYNITIPDVPLENVKNTRSR</sequence>
<protein>
    <recommendedName>
        <fullName evidence="3">Nucleoid-associated protein</fullName>
    </recommendedName>
</protein>
<evidence type="ECO:0000313" key="1">
    <source>
        <dbReference type="EMBL" id="QIV87527.1"/>
    </source>
</evidence>
<keyword evidence="2" id="KW-1185">Reference proteome</keyword>
<organism evidence="1 2">
    <name type="scientific">Glutamicibacter mishrai</name>
    <dbReference type="NCBI Taxonomy" id="1775880"/>
    <lineage>
        <taxon>Bacteria</taxon>
        <taxon>Bacillati</taxon>
        <taxon>Actinomycetota</taxon>
        <taxon>Actinomycetes</taxon>
        <taxon>Micrococcales</taxon>
        <taxon>Micrococcaceae</taxon>
        <taxon>Glutamicibacter</taxon>
    </lineage>
</organism>
<dbReference type="GO" id="GO:0009295">
    <property type="term" value="C:nucleoid"/>
    <property type="evidence" value="ECO:0007669"/>
    <property type="project" value="InterPro"/>
</dbReference>
<evidence type="ECO:0008006" key="3">
    <source>
        <dbReference type="Google" id="ProtNLM"/>
    </source>
</evidence>
<name>A0A6H0SNG6_9MICC</name>
<dbReference type="AlphaFoldDB" id="A0A6H0SNG6"/>
<accession>A0A6H0SNG6</accession>
<dbReference type="RefSeq" id="WP_172512172.1">
    <property type="nucleotide sequence ID" value="NZ_CP032549.1"/>
</dbReference>
<gene>
    <name evidence="1" type="ORF">D3791_10595</name>
</gene>